<evidence type="ECO:0000313" key="14">
    <source>
        <dbReference type="EMBL" id="EFV96137.1"/>
    </source>
</evidence>
<dbReference type="InterPro" id="IPR009008">
    <property type="entry name" value="Val/Leu/Ile-tRNA-synth_edit"/>
</dbReference>
<dbReference type="PANTHER" id="PTHR43740">
    <property type="entry name" value="LEUCYL-TRNA SYNTHETASE"/>
    <property type="match status" value="1"/>
</dbReference>
<feature type="binding site" evidence="9">
    <location>
        <position position="640"/>
    </location>
    <ligand>
        <name>ATP</name>
        <dbReference type="ChEBI" id="CHEBI:30616"/>
    </ligand>
</feature>
<evidence type="ECO:0000259" key="12">
    <source>
        <dbReference type="Pfam" id="PF09334"/>
    </source>
</evidence>
<dbReference type="CDD" id="cd00812">
    <property type="entry name" value="LeuRS_core"/>
    <property type="match status" value="1"/>
</dbReference>
<evidence type="ECO:0000256" key="1">
    <source>
        <dbReference type="ARBA" id="ARBA00005594"/>
    </source>
</evidence>
<feature type="domain" description="Methionyl/Valyl/Leucyl/Isoleucyl-tRNA synthetase anticodon-binding" evidence="11">
    <location>
        <begin position="721"/>
        <end position="850"/>
    </location>
</feature>
<dbReference type="AlphaFoldDB" id="E7RTQ1"/>
<comment type="subcellular location">
    <subcellularLocation>
        <location evidence="9">Cytoplasm</location>
    </subcellularLocation>
</comment>
<dbReference type="Gene3D" id="3.10.20.590">
    <property type="match status" value="1"/>
</dbReference>
<evidence type="ECO:0000313" key="15">
    <source>
        <dbReference type="Proteomes" id="UP000011021"/>
    </source>
</evidence>
<dbReference type="GO" id="GO:0004823">
    <property type="term" value="F:leucine-tRNA ligase activity"/>
    <property type="evidence" value="ECO:0007669"/>
    <property type="project" value="UniProtKB-UniRule"/>
</dbReference>
<dbReference type="InterPro" id="IPR025709">
    <property type="entry name" value="Leu_tRNA-synth_edit"/>
</dbReference>
<comment type="catalytic activity">
    <reaction evidence="8 9">
        <text>tRNA(Leu) + L-leucine + ATP = L-leucyl-tRNA(Leu) + AMP + diphosphate</text>
        <dbReference type="Rhea" id="RHEA:11688"/>
        <dbReference type="Rhea" id="RHEA-COMP:9613"/>
        <dbReference type="Rhea" id="RHEA-COMP:9622"/>
        <dbReference type="ChEBI" id="CHEBI:30616"/>
        <dbReference type="ChEBI" id="CHEBI:33019"/>
        <dbReference type="ChEBI" id="CHEBI:57427"/>
        <dbReference type="ChEBI" id="CHEBI:78442"/>
        <dbReference type="ChEBI" id="CHEBI:78494"/>
        <dbReference type="ChEBI" id="CHEBI:456215"/>
        <dbReference type="EC" id="6.1.1.4"/>
    </reaction>
</comment>
<dbReference type="InterPro" id="IPR009080">
    <property type="entry name" value="tRNAsynth_Ia_anticodon-bd"/>
</dbReference>
<dbReference type="EMBL" id="AEQP01000001">
    <property type="protein sequence ID" value="EFV96137.1"/>
    <property type="molecule type" value="Genomic_DNA"/>
</dbReference>
<evidence type="ECO:0000256" key="7">
    <source>
        <dbReference type="ARBA" id="ARBA00023146"/>
    </source>
</evidence>
<evidence type="ECO:0000256" key="9">
    <source>
        <dbReference type="HAMAP-Rule" id="MF_00049"/>
    </source>
</evidence>
<name>E7RTQ1_9BURK</name>
<feature type="short sequence motif" description="'HIGH' region" evidence="9">
    <location>
        <begin position="45"/>
        <end position="55"/>
    </location>
</feature>
<dbReference type="FunFam" id="3.40.50.620:FF:000003">
    <property type="entry name" value="Leucine--tRNA ligase"/>
    <property type="match status" value="1"/>
</dbReference>
<keyword evidence="2 9" id="KW-0963">Cytoplasm</keyword>
<evidence type="ECO:0000256" key="4">
    <source>
        <dbReference type="ARBA" id="ARBA00022741"/>
    </source>
</evidence>
<evidence type="ECO:0000256" key="5">
    <source>
        <dbReference type="ARBA" id="ARBA00022840"/>
    </source>
</evidence>
<dbReference type="GO" id="GO:0006429">
    <property type="term" value="P:leucyl-tRNA aminoacylation"/>
    <property type="evidence" value="ECO:0007669"/>
    <property type="project" value="UniProtKB-UniRule"/>
</dbReference>
<keyword evidence="3 9" id="KW-0436">Ligase</keyword>
<dbReference type="FunFam" id="3.40.50.620:FF:000056">
    <property type="entry name" value="Leucine--tRNA ligase"/>
    <property type="match status" value="1"/>
</dbReference>
<dbReference type="Pfam" id="PF08264">
    <property type="entry name" value="Anticodon_1"/>
    <property type="match status" value="1"/>
</dbReference>
<feature type="domain" description="Leucyl-tRNA synthetase editing" evidence="13">
    <location>
        <begin position="226"/>
        <end position="419"/>
    </location>
</feature>
<evidence type="ECO:0000256" key="10">
    <source>
        <dbReference type="RuleBase" id="RU363039"/>
    </source>
</evidence>
<dbReference type="PRINTS" id="PR00985">
    <property type="entry name" value="TRNASYNTHLEU"/>
</dbReference>
<dbReference type="Pfam" id="PF09334">
    <property type="entry name" value="tRNA-synt_1g"/>
    <property type="match status" value="1"/>
</dbReference>
<keyword evidence="6 9" id="KW-0648">Protein biosynthesis</keyword>
<dbReference type="PANTHER" id="PTHR43740:SF2">
    <property type="entry name" value="LEUCINE--TRNA LIGASE, MITOCHONDRIAL"/>
    <property type="match status" value="1"/>
</dbReference>
<keyword evidence="15" id="KW-1185">Reference proteome</keyword>
<dbReference type="InterPro" id="IPR015413">
    <property type="entry name" value="Methionyl/Leucyl_tRNA_Synth"/>
</dbReference>
<protein>
    <recommendedName>
        <fullName evidence="9">Leucine--tRNA ligase</fullName>
        <ecNumber evidence="9">6.1.1.4</ecNumber>
    </recommendedName>
    <alternativeName>
        <fullName evidence="9">Leucyl-tRNA synthetase</fullName>
        <shortName evidence="9">LeuRS</shortName>
    </alternativeName>
</protein>
<dbReference type="GO" id="GO:0002161">
    <property type="term" value="F:aminoacyl-tRNA deacylase activity"/>
    <property type="evidence" value="ECO:0007669"/>
    <property type="project" value="InterPro"/>
</dbReference>
<dbReference type="NCBIfam" id="TIGR00396">
    <property type="entry name" value="leuS_bact"/>
    <property type="match status" value="1"/>
</dbReference>
<keyword evidence="7 9" id="KW-0030">Aminoacyl-tRNA synthetase</keyword>
<dbReference type="InterPro" id="IPR002302">
    <property type="entry name" value="Leu-tRNA-ligase"/>
</dbReference>
<dbReference type="CDD" id="cd07958">
    <property type="entry name" value="Anticodon_Ia_Leu_BEm"/>
    <property type="match status" value="1"/>
</dbReference>
<evidence type="ECO:0000256" key="6">
    <source>
        <dbReference type="ARBA" id="ARBA00022917"/>
    </source>
</evidence>
<comment type="similarity">
    <text evidence="1 9 10">Belongs to the class-I aminoacyl-tRNA synthetase family.</text>
</comment>
<dbReference type="PROSITE" id="PS00178">
    <property type="entry name" value="AA_TRNA_LIGASE_I"/>
    <property type="match status" value="1"/>
</dbReference>
<dbReference type="EC" id="6.1.1.4" evidence="9"/>
<dbReference type="eggNOG" id="COG0495">
    <property type="taxonomic scope" value="Bacteria"/>
</dbReference>
<evidence type="ECO:0000256" key="8">
    <source>
        <dbReference type="ARBA" id="ARBA00047469"/>
    </source>
</evidence>
<evidence type="ECO:0000256" key="2">
    <source>
        <dbReference type="ARBA" id="ARBA00022490"/>
    </source>
</evidence>
<organism evidence="14 15">
    <name type="scientific">Lautropia mirabilis ATCC 51599</name>
    <dbReference type="NCBI Taxonomy" id="887898"/>
    <lineage>
        <taxon>Bacteria</taxon>
        <taxon>Pseudomonadati</taxon>
        <taxon>Pseudomonadota</taxon>
        <taxon>Betaproteobacteria</taxon>
        <taxon>Burkholderiales</taxon>
        <taxon>Burkholderiaceae</taxon>
        <taxon>Lautropia</taxon>
    </lineage>
</organism>
<comment type="caution">
    <text evidence="14">The sequence shown here is derived from an EMBL/GenBank/DDBJ whole genome shotgun (WGS) entry which is preliminary data.</text>
</comment>
<reference evidence="14 15" key="1">
    <citation type="submission" date="2010-12" db="EMBL/GenBank/DDBJ databases">
        <authorList>
            <person name="Muzny D."/>
            <person name="Qin X."/>
            <person name="Deng J."/>
            <person name="Jiang H."/>
            <person name="Liu Y."/>
            <person name="Qu J."/>
            <person name="Song X.-Z."/>
            <person name="Zhang L."/>
            <person name="Thornton R."/>
            <person name="Coyle M."/>
            <person name="Francisco L."/>
            <person name="Jackson L."/>
            <person name="Javaid M."/>
            <person name="Korchina V."/>
            <person name="Kovar C."/>
            <person name="Mata R."/>
            <person name="Mathew T."/>
            <person name="Ngo R."/>
            <person name="Nguyen L."/>
            <person name="Nguyen N."/>
            <person name="Okwuonu G."/>
            <person name="Ongeri F."/>
            <person name="Pham C."/>
            <person name="Simmons D."/>
            <person name="Wilczek-Boney K."/>
            <person name="Hale W."/>
            <person name="Jakkamsetti A."/>
            <person name="Pham P."/>
            <person name="Ruth R."/>
            <person name="San Lucas F."/>
            <person name="Warren J."/>
            <person name="Zhang J."/>
            <person name="Zhao Z."/>
            <person name="Zhou C."/>
            <person name="Zhu D."/>
            <person name="Lee S."/>
            <person name="Bess C."/>
            <person name="Blankenburg K."/>
            <person name="Forbes L."/>
            <person name="Fu Q."/>
            <person name="Gubbala S."/>
            <person name="Hirani K."/>
            <person name="Jayaseelan J.C."/>
            <person name="Lara F."/>
            <person name="Munidasa M."/>
            <person name="Palculict T."/>
            <person name="Patil S."/>
            <person name="Pu L.-L."/>
            <person name="Saada N."/>
            <person name="Tang L."/>
            <person name="Weissenberger G."/>
            <person name="Zhu Y."/>
            <person name="Hemphill L."/>
            <person name="Shang Y."/>
            <person name="Youmans B."/>
            <person name="Ayvaz T."/>
            <person name="Ross M."/>
            <person name="Santibanez J."/>
            <person name="Aqrawi P."/>
            <person name="Gross S."/>
            <person name="Joshi V."/>
            <person name="Fowler G."/>
            <person name="Nazareth L."/>
            <person name="Reid J."/>
            <person name="Worley K."/>
            <person name="Petrosino J."/>
            <person name="Highlander S."/>
            <person name="Gibbs R."/>
        </authorList>
    </citation>
    <scope>NUCLEOTIDE SEQUENCE [LARGE SCALE GENOMIC DNA]</scope>
    <source>
        <strain evidence="14 15">ATCC 51599</strain>
    </source>
</reference>
<dbReference type="SUPFAM" id="SSF52374">
    <property type="entry name" value="Nucleotidylyl transferase"/>
    <property type="match status" value="1"/>
</dbReference>
<evidence type="ECO:0000256" key="3">
    <source>
        <dbReference type="ARBA" id="ARBA00022598"/>
    </source>
</evidence>
<dbReference type="STRING" id="887898.HMPREF0551_0320"/>
<dbReference type="Gene3D" id="3.40.50.620">
    <property type="entry name" value="HUPs"/>
    <property type="match status" value="2"/>
</dbReference>
<dbReference type="HAMAP" id="MF_00049_B">
    <property type="entry name" value="Leu_tRNA_synth_B"/>
    <property type="match status" value="1"/>
</dbReference>
<dbReference type="FunFam" id="1.10.730.10:FF:000003">
    <property type="entry name" value="Leucine--tRNA ligase"/>
    <property type="match status" value="1"/>
</dbReference>
<dbReference type="FunFam" id="3.90.740.10:FF:000012">
    <property type="entry name" value="Leucine--tRNA ligase"/>
    <property type="match status" value="1"/>
</dbReference>
<evidence type="ECO:0000259" key="11">
    <source>
        <dbReference type="Pfam" id="PF08264"/>
    </source>
</evidence>
<dbReference type="Pfam" id="PF13603">
    <property type="entry name" value="tRNA-synt_1_2"/>
    <property type="match status" value="1"/>
</dbReference>
<dbReference type="Gene3D" id="1.10.730.10">
    <property type="entry name" value="Isoleucyl-tRNA Synthetase, Domain 1"/>
    <property type="match status" value="2"/>
</dbReference>
<keyword evidence="5 9" id="KW-0067">ATP-binding</keyword>
<dbReference type="InterPro" id="IPR014729">
    <property type="entry name" value="Rossmann-like_a/b/a_fold"/>
</dbReference>
<dbReference type="GO" id="GO:0005524">
    <property type="term" value="F:ATP binding"/>
    <property type="evidence" value="ECO:0007669"/>
    <property type="project" value="UniProtKB-UniRule"/>
</dbReference>
<dbReference type="HOGENOM" id="CLU_004427_0_0_4"/>
<keyword evidence="4 9" id="KW-0547">Nucleotide-binding</keyword>
<accession>E7RTQ1</accession>
<dbReference type="SUPFAM" id="SSF47323">
    <property type="entry name" value="Anticodon-binding domain of a subclass of class I aminoacyl-tRNA synthetases"/>
    <property type="match status" value="1"/>
</dbReference>
<dbReference type="InterPro" id="IPR001412">
    <property type="entry name" value="aa-tRNA-synth_I_CS"/>
</dbReference>
<dbReference type="SUPFAM" id="SSF50677">
    <property type="entry name" value="ValRS/IleRS/LeuRS editing domain"/>
    <property type="match status" value="1"/>
</dbReference>
<feature type="short sequence motif" description="'KMSKS' region" evidence="9">
    <location>
        <begin position="637"/>
        <end position="641"/>
    </location>
</feature>
<proteinExistence type="inferred from homology"/>
<gene>
    <name evidence="9 14" type="primary">leuS</name>
    <name evidence="14" type="ORF">HMPREF0551_0320</name>
</gene>
<dbReference type="RefSeq" id="WP_005672201.1">
    <property type="nucleotide sequence ID" value="NZ_CP146288.1"/>
</dbReference>
<sequence length="887" mass="99572">MDERYDPRSIESEARAHWQQTNAYRAVEHDPRFPKGKFYACSMLPYPSGILHMGHVRNYTINDVMYRHLRMSGYNVLMPMGWDAFGLPAENAALKNGVAPAKWTWDNIAYMKQQMQPLGLSIDWSREVATCSPDYYKWNQWLFLRMREKGIAYRKHGTVNWDPVDQTVLANEQVVDGKGWRSGAPVEKRDIPMYYLRITDYAGELLKEVTEHLEGWPERVRMMQANWIGRSEGVRFAFEHDIRDEQGQPIDEGRLYVFTTRADTIMGVTFVAVAPEHPIARVAAASRPAVAAFVEEARTGSAMEADLATMEKQGVDTGLVVRHPLTGADVPVWVGNYVLMSYGDGAVMGVPAHDDRDFVFAHKYGLPIRQVISVDNQPYDTNQWQEWYADKQNGVCVNSGPLLDGKGHQDAVDTVAAQLADKGLGGKHVQYRLRDWGISRQRYWGTPIPIIHCESCGEVPVPDKDLPVVLPEDLVPDGSGNPLNKSEAFLKVDCPCCGKPARRETDTMDTFIDSSWYYMRYCSHDNNEAMVDARNDYWMPMDQYIGGIEHAVLHLLYARFWTKVMRDMGLVKFDEPFKRLLTQGMVLNHIYQRRTAKGGIEYFWPKDVENVTDAQGRVVGARLKSDGSEIDYAGIGTMSKSKNNGVDPTSLIERFGADTARLFVMFASPPEQTLEWSDSGVEGASRFLRRFWAFGHAQRDVVRGAADTVDAAGLSEAWRDLRYEVHTVLKQIQYDYERQQYNTIVSGAMKLLNALEAAAQKQAPTAAADAAALREGMSILVRSLYPIVPHIGHALWQALELGRGFEGREIIDAPLPVVDEAALVKSELELMLQVNGKLRGSIRVPADADKAAIEQVAAASPEVARIGEGKTPKRIIVVPGRLVNVVL</sequence>
<dbReference type="InterPro" id="IPR013155">
    <property type="entry name" value="M/V/L/I-tRNA-synth_anticd-bd"/>
</dbReference>
<feature type="domain" description="Methionyl/Leucyl tRNA synthetase" evidence="12">
    <location>
        <begin position="41"/>
        <end position="174"/>
    </location>
</feature>
<dbReference type="GO" id="GO:0005829">
    <property type="term" value="C:cytosol"/>
    <property type="evidence" value="ECO:0007669"/>
    <property type="project" value="TreeGrafter"/>
</dbReference>
<dbReference type="Proteomes" id="UP000011021">
    <property type="component" value="Unassembled WGS sequence"/>
</dbReference>
<evidence type="ECO:0000259" key="13">
    <source>
        <dbReference type="Pfam" id="PF13603"/>
    </source>
</evidence>
<dbReference type="Gene3D" id="2.20.28.290">
    <property type="match status" value="1"/>
</dbReference>